<feature type="region of interest" description="Disordered" evidence="1">
    <location>
        <begin position="75"/>
        <end position="94"/>
    </location>
</feature>
<evidence type="ECO:0008006" key="4">
    <source>
        <dbReference type="Google" id="ProtNLM"/>
    </source>
</evidence>
<name>A0A6I3SLD2_HELMO</name>
<dbReference type="InterPro" id="IPR014794">
    <property type="entry name" value="DUF1779"/>
</dbReference>
<dbReference type="InterPro" id="IPR036209">
    <property type="entry name" value="YwmB-like_sf"/>
</dbReference>
<dbReference type="Gene3D" id="3.30.360.40">
    <property type="entry name" value="YwmB-like"/>
    <property type="match status" value="1"/>
</dbReference>
<dbReference type="RefSeq" id="WP_155476684.1">
    <property type="nucleotide sequence ID" value="NZ_WNKU01000012.1"/>
</dbReference>
<dbReference type="OrthoDB" id="2079780at2"/>
<dbReference type="Pfam" id="PF08680">
    <property type="entry name" value="DUF1779"/>
    <property type="match status" value="1"/>
</dbReference>
<comment type="caution">
    <text evidence="2">The sequence shown here is derived from an EMBL/GenBank/DDBJ whole genome shotgun (WGS) entry which is preliminary data.</text>
</comment>
<evidence type="ECO:0000313" key="3">
    <source>
        <dbReference type="Proteomes" id="UP000430670"/>
    </source>
</evidence>
<dbReference type="EMBL" id="WNKU01000012">
    <property type="protein sequence ID" value="MTV49586.1"/>
    <property type="molecule type" value="Genomic_DNA"/>
</dbReference>
<accession>A0A6I3SLD2</accession>
<reference evidence="2 3" key="1">
    <citation type="submission" date="2019-11" db="EMBL/GenBank/DDBJ databases">
        <title>Whole-genome sequence of a the green, strictly anaerobic photosynthetic bacterium Heliobacillus mobilis DSM 6151.</title>
        <authorList>
            <person name="Kyndt J.A."/>
            <person name="Meyer T.E."/>
        </authorList>
    </citation>
    <scope>NUCLEOTIDE SEQUENCE [LARGE SCALE GENOMIC DNA]</scope>
    <source>
        <strain evidence="2 3">DSM 6151</strain>
    </source>
</reference>
<protein>
    <recommendedName>
        <fullName evidence="4">TATA-box binding protein</fullName>
    </recommendedName>
</protein>
<sequence>MIKLIVQIAMQTILFTVVSVYLLFRNDGEGAKWLITEIPIAEKKITECISGYIPALTRQWDTILHLETPLQIFNSSNGQNGHSKSTMTNGGIDSEIVNSNQNDPAKSEEQIKINVNAITKIYTAMEQVSIQPKEGVVTVWIPVKFNLPGEEKRGFFNLDRVYGSQDRDIQGSAETYLLNTYKRVTNQDCTEAPTIRTEGRRLYGRLRGENNGGNPVELTLQMEGQQGHLTVTIRQDLPEISGISAFESLNKLAEGNQKFEYSITLLGSRPGHLSPQEQEVAISSCFDRIQAERLRVSVDDVMIVSAYWSQLPSGIKMGERDINLQALVRYHGVDQRTYFAIGYPLVMQEM</sequence>
<organism evidence="2 3">
    <name type="scientific">Heliobacterium mobile</name>
    <name type="common">Heliobacillus mobilis</name>
    <dbReference type="NCBI Taxonomy" id="28064"/>
    <lineage>
        <taxon>Bacteria</taxon>
        <taxon>Bacillati</taxon>
        <taxon>Bacillota</taxon>
        <taxon>Clostridia</taxon>
        <taxon>Eubacteriales</taxon>
        <taxon>Heliobacteriaceae</taxon>
        <taxon>Heliobacterium</taxon>
    </lineage>
</organism>
<gene>
    <name evidence="2" type="ORF">GJ688_11420</name>
</gene>
<evidence type="ECO:0000313" key="2">
    <source>
        <dbReference type="EMBL" id="MTV49586.1"/>
    </source>
</evidence>
<dbReference type="Proteomes" id="UP000430670">
    <property type="component" value="Unassembled WGS sequence"/>
</dbReference>
<proteinExistence type="predicted"/>
<keyword evidence="3" id="KW-1185">Reference proteome</keyword>
<dbReference type="SUPFAM" id="SSF143842">
    <property type="entry name" value="YwmB-like"/>
    <property type="match status" value="1"/>
</dbReference>
<evidence type="ECO:0000256" key="1">
    <source>
        <dbReference type="SAM" id="MobiDB-lite"/>
    </source>
</evidence>
<dbReference type="AlphaFoldDB" id="A0A6I3SLD2"/>